<dbReference type="PROSITE" id="PS51257">
    <property type="entry name" value="PROKAR_LIPOPROTEIN"/>
    <property type="match status" value="1"/>
</dbReference>
<dbReference type="RefSeq" id="WP_166197392.1">
    <property type="nucleotide sequence ID" value="NZ_JAAOIV010000010.1"/>
</dbReference>
<dbReference type="SUPFAM" id="SSF53850">
    <property type="entry name" value="Periplasmic binding protein-like II"/>
    <property type="match status" value="1"/>
</dbReference>
<name>A0A967B3R8_9MICO</name>
<proteinExistence type="predicted"/>
<dbReference type="Proteomes" id="UP000744769">
    <property type="component" value="Unassembled WGS sequence"/>
</dbReference>
<evidence type="ECO:0000256" key="1">
    <source>
        <dbReference type="SAM" id="SignalP"/>
    </source>
</evidence>
<reference evidence="3" key="1">
    <citation type="submission" date="2020-03" db="EMBL/GenBank/DDBJ databases">
        <title>Draft sequencing of Calidifontibacter sp. DB0510.</title>
        <authorList>
            <person name="Kim D.-U."/>
        </authorList>
    </citation>
    <scope>NUCLEOTIDE SEQUENCE</scope>
    <source>
        <strain evidence="3">DB0510</strain>
    </source>
</reference>
<protein>
    <submittedName>
        <fullName evidence="3">ABC transporter substrate-binding protein</fullName>
    </submittedName>
</protein>
<sequence>MKRMICLSLTAATALGLTACGGGSNPMSSGSGGGGNSSAAAGTLKVGAADFPESQLLAAIYAGALNAKGVKASTGDPIGAREVYLKALNDGSVDVVPEYAYSLLTFYDKSATQKDAQSVATALKAKLPAKLQILNPAQAQDANSVAVTKETATKWNLKTIADLAKQSDKVIFGAPPEFQKREQGLPGLKSAYNLAPKTFRPLKGNALVQALKNGQVNAANIFTTDPSIKSDGFVVLEDPKHVFGSDNVVPLITKAKATPQVQQVLNSVQGKLTTDNLAEMVKQVVVDKKDAGQVATTFLKDNGLA</sequence>
<keyword evidence="1" id="KW-0732">Signal</keyword>
<dbReference type="InterPro" id="IPR007210">
    <property type="entry name" value="ABC_Gly_betaine_transp_sub-bd"/>
</dbReference>
<dbReference type="EMBL" id="JAAOIV010000010">
    <property type="protein sequence ID" value="NHN56725.1"/>
    <property type="molecule type" value="Genomic_DNA"/>
</dbReference>
<dbReference type="Gene3D" id="3.40.190.120">
    <property type="entry name" value="Osmoprotection protein (prox), domain 2"/>
    <property type="match status" value="1"/>
</dbReference>
<organism evidence="3 4">
    <name type="scientific">Metallococcus carri</name>
    <dbReference type="NCBI Taxonomy" id="1656884"/>
    <lineage>
        <taxon>Bacteria</taxon>
        <taxon>Bacillati</taxon>
        <taxon>Actinomycetota</taxon>
        <taxon>Actinomycetes</taxon>
        <taxon>Micrococcales</taxon>
        <taxon>Dermacoccaceae</taxon>
        <taxon>Metallococcus</taxon>
    </lineage>
</organism>
<dbReference type="Gene3D" id="3.40.190.10">
    <property type="entry name" value="Periplasmic binding protein-like II"/>
    <property type="match status" value="1"/>
</dbReference>
<comment type="caution">
    <text evidence="3">The sequence shown here is derived from an EMBL/GenBank/DDBJ whole genome shotgun (WGS) entry which is preliminary data.</text>
</comment>
<feature type="signal peptide" evidence="1">
    <location>
        <begin position="1"/>
        <end position="19"/>
    </location>
</feature>
<dbReference type="AlphaFoldDB" id="A0A967B3R8"/>
<gene>
    <name evidence="3" type="ORF">G9U51_13145</name>
</gene>
<dbReference type="Pfam" id="PF04069">
    <property type="entry name" value="OpuAC"/>
    <property type="match status" value="1"/>
</dbReference>
<evidence type="ECO:0000313" key="4">
    <source>
        <dbReference type="Proteomes" id="UP000744769"/>
    </source>
</evidence>
<feature type="chain" id="PRO_5039655494" evidence="1">
    <location>
        <begin position="20"/>
        <end position="305"/>
    </location>
</feature>
<keyword evidence="4" id="KW-1185">Reference proteome</keyword>
<feature type="domain" description="ABC-type glycine betaine transport system substrate-binding" evidence="2">
    <location>
        <begin position="43"/>
        <end position="300"/>
    </location>
</feature>
<dbReference type="CDD" id="cd13606">
    <property type="entry name" value="PBP2_ProX_like"/>
    <property type="match status" value="1"/>
</dbReference>
<dbReference type="GO" id="GO:0022857">
    <property type="term" value="F:transmembrane transporter activity"/>
    <property type="evidence" value="ECO:0007669"/>
    <property type="project" value="InterPro"/>
</dbReference>
<dbReference type="GO" id="GO:0043190">
    <property type="term" value="C:ATP-binding cassette (ABC) transporter complex"/>
    <property type="evidence" value="ECO:0007669"/>
    <property type="project" value="InterPro"/>
</dbReference>
<accession>A0A967B3R8</accession>
<evidence type="ECO:0000313" key="3">
    <source>
        <dbReference type="EMBL" id="NHN56725.1"/>
    </source>
</evidence>
<evidence type="ECO:0000259" key="2">
    <source>
        <dbReference type="Pfam" id="PF04069"/>
    </source>
</evidence>